<dbReference type="RefSeq" id="WP_186941691.1">
    <property type="nucleotide sequence ID" value="NZ_JACOGA010000007.1"/>
</dbReference>
<dbReference type="Pfam" id="PF14206">
    <property type="entry name" value="Cys_rich_CPCC"/>
    <property type="match status" value="1"/>
</dbReference>
<gene>
    <name evidence="2" type="ORF">H8K55_08630</name>
</gene>
<feature type="domain" description="Cysteine-rich CPCC" evidence="1">
    <location>
        <begin position="14"/>
        <end position="89"/>
    </location>
</feature>
<dbReference type="Proteomes" id="UP000624279">
    <property type="component" value="Unassembled WGS sequence"/>
</dbReference>
<comment type="caution">
    <text evidence="2">The sequence shown here is derived from an EMBL/GenBank/DDBJ whole genome shotgun (WGS) entry which is preliminary data.</text>
</comment>
<reference evidence="2 3" key="1">
    <citation type="submission" date="2020-08" db="EMBL/GenBank/DDBJ databases">
        <title>Novel species isolated from subtropical streams in China.</title>
        <authorList>
            <person name="Lu H."/>
        </authorList>
    </citation>
    <scope>NUCLEOTIDE SEQUENCE [LARGE SCALE GENOMIC DNA]</scope>
    <source>
        <strain evidence="2 3">LX15W</strain>
    </source>
</reference>
<evidence type="ECO:0000313" key="3">
    <source>
        <dbReference type="Proteomes" id="UP000624279"/>
    </source>
</evidence>
<name>A0ABR6YAR4_9BURK</name>
<keyword evidence="3" id="KW-1185">Reference proteome</keyword>
<proteinExistence type="predicted"/>
<accession>A0ABR6YAR4</accession>
<organism evidence="2 3">
    <name type="scientific">Undibacterium flavidum</name>
    <dbReference type="NCBI Taxonomy" id="2762297"/>
    <lineage>
        <taxon>Bacteria</taxon>
        <taxon>Pseudomonadati</taxon>
        <taxon>Pseudomonadota</taxon>
        <taxon>Betaproteobacteria</taxon>
        <taxon>Burkholderiales</taxon>
        <taxon>Oxalobacteraceae</taxon>
        <taxon>Undibacterium</taxon>
    </lineage>
</organism>
<evidence type="ECO:0000259" key="1">
    <source>
        <dbReference type="Pfam" id="PF14206"/>
    </source>
</evidence>
<dbReference type="InterPro" id="IPR025983">
    <property type="entry name" value="Cys_rich_CPCC"/>
</dbReference>
<sequence length="100" mass="11843">MKLYEFEIGTQPVQCGCCDYYSLAERGKCLVCPVCFWEDDFDCVTDEEIYLDNQSDINRDLTLREARNNFKKYGAWLNEFRGVVISKEERDSLKYESRNI</sequence>
<dbReference type="EMBL" id="JACOGA010000007">
    <property type="protein sequence ID" value="MBC3873651.1"/>
    <property type="molecule type" value="Genomic_DNA"/>
</dbReference>
<protein>
    <recommendedName>
        <fullName evidence="1">Cysteine-rich CPCC domain-containing protein</fullName>
    </recommendedName>
</protein>
<evidence type="ECO:0000313" key="2">
    <source>
        <dbReference type="EMBL" id="MBC3873651.1"/>
    </source>
</evidence>